<sequence>MSVRIVMVVIVFACLTKAQTTGSRDPTAAALSTILHSTPSVVAGSIVLYDPCKTEVEFIMTCPASYECSAWNNITASCTYAPTTHRCTIPMRDGNRTVSPTTKQPDTTVLIDCLYPANSKATCSTSVMGSDIDAAYSTTFVETLSDTPPSPTDIGGINSYHGVTIADGLEKMSAGTASCTSRSTGMAARATAMRKVHKVLVPVGAAAMVGVVI</sequence>
<evidence type="ECO:0000313" key="3">
    <source>
        <dbReference type="Proteomes" id="UP000799537"/>
    </source>
</evidence>
<keyword evidence="1" id="KW-0732">Signal</keyword>
<dbReference type="AlphaFoldDB" id="A0A6A6C878"/>
<feature type="chain" id="PRO_5025380368" evidence="1">
    <location>
        <begin position="19"/>
        <end position="213"/>
    </location>
</feature>
<proteinExistence type="predicted"/>
<protein>
    <submittedName>
        <fullName evidence="2">Uncharacterized protein</fullName>
    </submittedName>
</protein>
<dbReference type="EMBL" id="ML993609">
    <property type="protein sequence ID" value="KAF2163245.1"/>
    <property type="molecule type" value="Genomic_DNA"/>
</dbReference>
<feature type="signal peptide" evidence="1">
    <location>
        <begin position="1"/>
        <end position="18"/>
    </location>
</feature>
<name>A0A6A6C878_ZASCE</name>
<organism evidence="2 3">
    <name type="scientific">Zasmidium cellare ATCC 36951</name>
    <dbReference type="NCBI Taxonomy" id="1080233"/>
    <lineage>
        <taxon>Eukaryota</taxon>
        <taxon>Fungi</taxon>
        <taxon>Dikarya</taxon>
        <taxon>Ascomycota</taxon>
        <taxon>Pezizomycotina</taxon>
        <taxon>Dothideomycetes</taxon>
        <taxon>Dothideomycetidae</taxon>
        <taxon>Mycosphaerellales</taxon>
        <taxon>Mycosphaerellaceae</taxon>
        <taxon>Zasmidium</taxon>
    </lineage>
</organism>
<keyword evidence="3" id="KW-1185">Reference proteome</keyword>
<dbReference type="Proteomes" id="UP000799537">
    <property type="component" value="Unassembled WGS sequence"/>
</dbReference>
<reference evidence="2" key="1">
    <citation type="journal article" date="2020" name="Stud. Mycol.">
        <title>101 Dothideomycetes genomes: a test case for predicting lifestyles and emergence of pathogens.</title>
        <authorList>
            <person name="Haridas S."/>
            <person name="Albert R."/>
            <person name="Binder M."/>
            <person name="Bloem J."/>
            <person name="Labutti K."/>
            <person name="Salamov A."/>
            <person name="Andreopoulos B."/>
            <person name="Baker S."/>
            <person name="Barry K."/>
            <person name="Bills G."/>
            <person name="Bluhm B."/>
            <person name="Cannon C."/>
            <person name="Castanera R."/>
            <person name="Culley D."/>
            <person name="Daum C."/>
            <person name="Ezra D."/>
            <person name="Gonzalez J."/>
            <person name="Henrissat B."/>
            <person name="Kuo A."/>
            <person name="Liang C."/>
            <person name="Lipzen A."/>
            <person name="Lutzoni F."/>
            <person name="Magnuson J."/>
            <person name="Mondo S."/>
            <person name="Nolan M."/>
            <person name="Ohm R."/>
            <person name="Pangilinan J."/>
            <person name="Park H.-J."/>
            <person name="Ramirez L."/>
            <person name="Alfaro M."/>
            <person name="Sun H."/>
            <person name="Tritt A."/>
            <person name="Yoshinaga Y."/>
            <person name="Zwiers L.-H."/>
            <person name="Turgeon B."/>
            <person name="Goodwin S."/>
            <person name="Spatafora J."/>
            <person name="Crous P."/>
            <person name="Grigoriev I."/>
        </authorList>
    </citation>
    <scope>NUCLEOTIDE SEQUENCE</scope>
    <source>
        <strain evidence="2">ATCC 36951</strain>
    </source>
</reference>
<accession>A0A6A6C878</accession>
<evidence type="ECO:0000256" key="1">
    <source>
        <dbReference type="SAM" id="SignalP"/>
    </source>
</evidence>
<evidence type="ECO:0000313" key="2">
    <source>
        <dbReference type="EMBL" id="KAF2163245.1"/>
    </source>
</evidence>
<dbReference type="RefSeq" id="XP_033664134.1">
    <property type="nucleotide sequence ID" value="XM_033808045.1"/>
</dbReference>
<gene>
    <name evidence="2" type="ORF">M409DRAFT_26289</name>
</gene>
<dbReference type="GeneID" id="54561317"/>